<reference evidence="1 2" key="1">
    <citation type="submission" date="2020-04" db="EMBL/GenBank/DDBJ databases">
        <title>Description of novel Gluconacetobacter.</title>
        <authorList>
            <person name="Sombolestani A."/>
        </authorList>
    </citation>
    <scope>NUCLEOTIDE SEQUENCE [LARGE SCALE GENOMIC DNA]</scope>
    <source>
        <strain evidence="1 2">LMG 22058</strain>
    </source>
</reference>
<name>A0A7W4K3T5_9PROT</name>
<dbReference type="RefSeq" id="WP_183010770.1">
    <property type="nucleotide sequence ID" value="NZ_JABEQP010000037.1"/>
</dbReference>
<evidence type="ECO:0000313" key="1">
    <source>
        <dbReference type="EMBL" id="MBB2199876.1"/>
    </source>
</evidence>
<dbReference type="AlphaFoldDB" id="A0A7W4K3T5"/>
<comment type="caution">
    <text evidence="1">The sequence shown here is derived from an EMBL/GenBank/DDBJ whole genome shotgun (WGS) entry which is preliminary data.</text>
</comment>
<protein>
    <submittedName>
        <fullName evidence="1">Uncharacterized protein</fullName>
    </submittedName>
</protein>
<proteinExistence type="predicted"/>
<sequence>MLIDLLDIYQYAHGQSDILLYLPPELRNARIAELAERSNASDRFVRFILARFGSIYKEIVA</sequence>
<accession>A0A7W4K3T5</accession>
<organism evidence="1 2">
    <name type="scientific">Gluconacetobacter dulcium</name>
    <dbReference type="NCBI Taxonomy" id="2729096"/>
    <lineage>
        <taxon>Bacteria</taxon>
        <taxon>Pseudomonadati</taxon>
        <taxon>Pseudomonadota</taxon>
        <taxon>Alphaproteobacteria</taxon>
        <taxon>Acetobacterales</taxon>
        <taxon>Acetobacteraceae</taxon>
        <taxon>Gluconacetobacter</taxon>
    </lineage>
</organism>
<evidence type="ECO:0000313" key="2">
    <source>
        <dbReference type="Proteomes" id="UP000530320"/>
    </source>
</evidence>
<gene>
    <name evidence="1" type="ORF">HLH44_21050</name>
</gene>
<dbReference type="Proteomes" id="UP000530320">
    <property type="component" value="Unassembled WGS sequence"/>
</dbReference>
<dbReference type="EMBL" id="JABEQP010000037">
    <property type="protein sequence ID" value="MBB2199876.1"/>
    <property type="molecule type" value="Genomic_DNA"/>
</dbReference>